<sequence>MSGNGRDNVGAAPEFAQQQQQQQQQQPRMNRFRNNNNQNPLFNVRDRFFHTLFYRASLTYARTFPKPARRFIEFVMLMKAICAFFVLVYIHVSFSKTPATCLQHVENTWPKDGILRVVIVKNPHDDYNLEHSYAKEMKLKQEMVVDFSGVLGFLVRDGFVNLEPSAVEEAATEAEKLESESNAQETDDEQGLRSVYNTLNPHSLSNYSSEVTVESTSYKGLSSIFEEQYVSKADEKPDDTGAINPNDESSNEWNDDENIIEYTLEYGFLRLSPATRKRLNIPVQIVVLDPTKDECFGDTFSRFILDQFLGYDDLLMSSIKSLAEKGDNKGFLRNVISGDHYRFVSMWMARSSYIAAFFIMIVFTVSVSMLLRYSHHQIFVFIVDFLQLLEINRAATFLAAPLLTVILALVGMEAIMSEFFNDSTTAFYIILVVWIADQYDAICCHTPITKRHWLRFFYLYHFSFYAYHYRFNGQYSSLALMTSWLFIQHSMVYFFHHYELPVIIHQAQVHQFLLRNTHNRGGHPFAHRLIQFWTSATTQTSNNVNQVATSTSTTPPTSTVGTSAQPITSTHSSQTVPAAVESFGAQTSLTTATAAASQTHTDVRPAGGSDDTTSVVSN</sequence>
<evidence type="ECO:0000313" key="5">
    <source>
        <dbReference type="RefSeq" id="XP_017768214.1"/>
    </source>
</evidence>
<feature type="region of interest" description="Disordered" evidence="1">
    <location>
        <begin position="591"/>
        <end position="618"/>
    </location>
</feature>
<organism evidence="3 4">
    <name type="scientific">Nicrophorus vespilloides</name>
    <name type="common">Boreal carrion beetle</name>
    <dbReference type="NCBI Taxonomy" id="110193"/>
    <lineage>
        <taxon>Eukaryota</taxon>
        <taxon>Metazoa</taxon>
        <taxon>Ecdysozoa</taxon>
        <taxon>Arthropoda</taxon>
        <taxon>Hexapoda</taxon>
        <taxon>Insecta</taxon>
        <taxon>Pterygota</taxon>
        <taxon>Neoptera</taxon>
        <taxon>Endopterygota</taxon>
        <taxon>Coleoptera</taxon>
        <taxon>Polyphaga</taxon>
        <taxon>Staphyliniformia</taxon>
        <taxon>Silphidae</taxon>
        <taxon>Nicrophorinae</taxon>
        <taxon>Nicrophorus</taxon>
    </lineage>
</organism>
<feature type="transmembrane region" description="Helical" evidence="2">
    <location>
        <begin position="394"/>
        <end position="412"/>
    </location>
</feature>
<dbReference type="InterPro" id="IPR019144">
    <property type="entry name" value="Membralin"/>
</dbReference>
<evidence type="ECO:0000313" key="3">
    <source>
        <dbReference type="Proteomes" id="UP000695000"/>
    </source>
</evidence>
<keyword evidence="3" id="KW-1185">Reference proteome</keyword>
<evidence type="ECO:0000256" key="1">
    <source>
        <dbReference type="SAM" id="MobiDB-lite"/>
    </source>
</evidence>
<dbReference type="RefSeq" id="XP_017768213.1">
    <property type="nucleotide sequence ID" value="XM_017912724.1"/>
</dbReference>
<keyword evidence="2" id="KW-0472">Membrane</keyword>
<reference evidence="4 5" key="1">
    <citation type="submission" date="2025-05" db="UniProtKB">
        <authorList>
            <consortium name="RefSeq"/>
        </authorList>
    </citation>
    <scope>IDENTIFICATION</scope>
    <source>
        <tissue evidence="4 5">Whole Larva</tissue>
    </source>
</reference>
<evidence type="ECO:0000256" key="2">
    <source>
        <dbReference type="SAM" id="Phobius"/>
    </source>
</evidence>
<keyword evidence="2" id="KW-0812">Transmembrane</keyword>
<feature type="region of interest" description="Disordered" evidence="1">
    <location>
        <begin position="170"/>
        <end position="190"/>
    </location>
</feature>
<feature type="region of interest" description="Disordered" evidence="1">
    <location>
        <begin position="234"/>
        <end position="253"/>
    </location>
</feature>
<evidence type="ECO:0000313" key="4">
    <source>
        <dbReference type="RefSeq" id="XP_017768213.1"/>
    </source>
</evidence>
<proteinExistence type="predicted"/>
<gene>
    <name evidence="4 5" type="primary">LOC108556558</name>
</gene>
<keyword evidence="2" id="KW-1133">Transmembrane helix</keyword>
<dbReference type="PANTHER" id="PTHR21650:SF4">
    <property type="entry name" value="MEMBRALIN"/>
    <property type="match status" value="1"/>
</dbReference>
<feature type="compositionally biased region" description="Low complexity" evidence="1">
    <location>
        <begin position="17"/>
        <end position="36"/>
    </location>
</feature>
<dbReference type="PANTHER" id="PTHR21650">
    <property type="entry name" value="MEMBRALIN/KINETOCHORE PROTEIN NUF2"/>
    <property type="match status" value="1"/>
</dbReference>
<dbReference type="GeneID" id="108556558"/>
<feature type="compositionally biased region" description="Polar residues" evidence="1">
    <location>
        <begin position="565"/>
        <end position="576"/>
    </location>
</feature>
<feature type="transmembrane region" description="Helical" evidence="2">
    <location>
        <begin position="424"/>
        <end position="441"/>
    </location>
</feature>
<dbReference type="RefSeq" id="XP_017768214.1">
    <property type="nucleotide sequence ID" value="XM_017912725.1"/>
</dbReference>
<name>A0ABM1M0W3_NICVS</name>
<dbReference type="Proteomes" id="UP000695000">
    <property type="component" value="Unplaced"/>
</dbReference>
<dbReference type="Pfam" id="PF09746">
    <property type="entry name" value="Membralin"/>
    <property type="match status" value="1"/>
</dbReference>
<feature type="compositionally biased region" description="Low complexity" evidence="1">
    <location>
        <begin position="547"/>
        <end position="564"/>
    </location>
</feature>
<feature type="transmembrane region" description="Helical" evidence="2">
    <location>
        <begin position="71"/>
        <end position="92"/>
    </location>
</feature>
<feature type="region of interest" description="Disordered" evidence="1">
    <location>
        <begin position="547"/>
        <end position="576"/>
    </location>
</feature>
<accession>A0ABM1M0W3</accession>
<feature type="region of interest" description="Disordered" evidence="1">
    <location>
        <begin position="1"/>
        <end position="36"/>
    </location>
</feature>
<feature type="transmembrane region" description="Helical" evidence="2">
    <location>
        <begin position="353"/>
        <end position="373"/>
    </location>
</feature>
<protein>
    <submittedName>
        <fullName evidence="4 5">Membralin isoform X1</fullName>
    </submittedName>
</protein>